<feature type="signal peptide" evidence="1">
    <location>
        <begin position="1"/>
        <end position="22"/>
    </location>
</feature>
<sequence length="233" mass="22519">MNPTTLCALASSCLRLFCSAFAYPRAMRFRPALLLGAALASAASCAPRVDPSDAAGASSTGGAGGIGDVSSGSGGGVGGSAASGDASSGAGACGPGPSACVETAQCASPTLQCACVSGAWACTSVQTGMQVDVSLPDATPPACVACADEGLHCGGFTPCGPICHCKGGAWSCEAPAECPELTCPDDAWTLGDQACDGHVGSVCVGSGFCAPTCTCSLDPMTGAPRWSCFSPPC</sequence>
<keyword evidence="1" id="KW-0732">Signal</keyword>
<organism evidence="2">
    <name type="scientific">Phaselicystis flava</name>
    <dbReference type="NCBI Taxonomy" id="525924"/>
    <lineage>
        <taxon>Bacteria</taxon>
        <taxon>Pseudomonadati</taxon>
        <taxon>Myxococcota</taxon>
        <taxon>Polyangia</taxon>
        <taxon>Polyangiales</taxon>
        <taxon>Phaselicystidaceae</taxon>
        <taxon>Phaselicystis</taxon>
    </lineage>
</organism>
<reference evidence="2" key="1">
    <citation type="journal article" date="2018" name="J. Ind. Microbiol. Biotechnol.">
        <title>Genome mining reveals uncommon alkylpyrones as type III PKS products from myxobacteria.</title>
        <authorList>
            <person name="Hug J.J."/>
            <person name="Panter F."/>
            <person name="Krug D."/>
            <person name="Muller R."/>
        </authorList>
    </citation>
    <scope>NUCLEOTIDE SEQUENCE</scope>
    <source>
        <strain evidence="2">MSr9315</strain>
    </source>
</reference>
<protein>
    <submittedName>
        <fullName evidence="2">Uncharacterized protein</fullName>
    </submittedName>
</protein>
<evidence type="ECO:0000313" key="2">
    <source>
        <dbReference type="EMBL" id="AYM54443.1"/>
    </source>
</evidence>
<evidence type="ECO:0000256" key="1">
    <source>
        <dbReference type="SAM" id="SignalP"/>
    </source>
</evidence>
<proteinExistence type="predicted"/>
<dbReference type="AlphaFoldDB" id="A0A3S7V0C0"/>
<name>A0A3S7V0C0_9BACT</name>
<accession>A0A3S7V0C0</accession>
<feature type="chain" id="PRO_5019428515" evidence="1">
    <location>
        <begin position="23"/>
        <end position="233"/>
    </location>
</feature>
<dbReference type="EMBL" id="MH908922">
    <property type="protein sequence ID" value="AYM54443.1"/>
    <property type="molecule type" value="Genomic_DNA"/>
</dbReference>